<dbReference type="STRING" id="6265.A0A0B2W1G1"/>
<evidence type="ECO:0000256" key="1">
    <source>
        <dbReference type="ARBA" id="ARBA00004123"/>
    </source>
</evidence>
<dbReference type="Gene3D" id="2.40.50.140">
    <property type="entry name" value="Nucleic acid-binding proteins"/>
    <property type="match status" value="1"/>
</dbReference>
<comment type="subcellular location">
    <subcellularLocation>
        <location evidence="1">Nucleus</location>
    </subcellularLocation>
</comment>
<evidence type="ECO:0000256" key="5">
    <source>
        <dbReference type="ARBA" id="ARBA00022884"/>
    </source>
</evidence>
<evidence type="ECO:0000313" key="9">
    <source>
        <dbReference type="Proteomes" id="UP000031036"/>
    </source>
</evidence>
<dbReference type="Pfam" id="PF15985">
    <property type="entry name" value="KH_6"/>
    <property type="match status" value="1"/>
</dbReference>
<evidence type="ECO:0000256" key="3">
    <source>
        <dbReference type="ARBA" id="ARBA00022552"/>
    </source>
</evidence>
<keyword evidence="4" id="KW-0271">Exosome</keyword>
<dbReference type="GO" id="GO:0000177">
    <property type="term" value="C:cytoplasmic exosome (RNase complex)"/>
    <property type="evidence" value="ECO:0007669"/>
    <property type="project" value="TreeGrafter"/>
</dbReference>
<dbReference type="CDD" id="cd22525">
    <property type="entry name" value="KH-I_Rrp4_eukar"/>
    <property type="match status" value="1"/>
</dbReference>
<dbReference type="SUPFAM" id="SSF50249">
    <property type="entry name" value="Nucleic acid-binding proteins"/>
    <property type="match status" value="1"/>
</dbReference>
<dbReference type="AlphaFoldDB" id="A0A0B2W1G1"/>
<protein>
    <submittedName>
        <fullName evidence="8">Exosome complex component RRP4</fullName>
    </submittedName>
</protein>
<dbReference type="CDD" id="cd05789">
    <property type="entry name" value="S1_Rrp4"/>
    <property type="match status" value="1"/>
</dbReference>
<dbReference type="OrthoDB" id="1650at2759"/>
<dbReference type="EMBL" id="JPKZ01000334">
    <property type="protein sequence ID" value="KHN87798.1"/>
    <property type="molecule type" value="Genomic_DNA"/>
</dbReference>
<dbReference type="GO" id="GO:0000467">
    <property type="term" value="P:exonucleolytic trimming to generate mature 3'-end of 5.8S rRNA from tricistronic rRNA transcript (SSU-rRNA, 5.8S rRNA, LSU-rRNA)"/>
    <property type="evidence" value="ECO:0007669"/>
    <property type="project" value="TreeGrafter"/>
</dbReference>
<evidence type="ECO:0000256" key="6">
    <source>
        <dbReference type="ARBA" id="ARBA00023242"/>
    </source>
</evidence>
<dbReference type="InterPro" id="IPR048565">
    <property type="entry name" value="S1_RRP4"/>
</dbReference>
<dbReference type="PANTHER" id="PTHR21321:SF4">
    <property type="entry name" value="EXOSOME COMPLEX COMPONENT RRP4"/>
    <property type="match status" value="1"/>
</dbReference>
<evidence type="ECO:0000259" key="7">
    <source>
        <dbReference type="PROSITE" id="PS50126"/>
    </source>
</evidence>
<dbReference type="InterPro" id="IPR026699">
    <property type="entry name" value="Exosome_RNA_bind1/RRP40/RRP4"/>
</dbReference>
<dbReference type="SUPFAM" id="SSF54791">
    <property type="entry name" value="Eukaryotic type KH-domain (KH-domain type I)"/>
    <property type="match status" value="1"/>
</dbReference>
<dbReference type="PROSITE" id="PS50126">
    <property type="entry name" value="S1"/>
    <property type="match status" value="1"/>
</dbReference>
<dbReference type="Pfam" id="PF14382">
    <property type="entry name" value="ECR1_N"/>
    <property type="match status" value="1"/>
</dbReference>
<comment type="similarity">
    <text evidence="2">Belongs to the RRP4 family.</text>
</comment>
<proteinExistence type="inferred from homology"/>
<dbReference type="GO" id="GO:0003723">
    <property type="term" value="F:RNA binding"/>
    <property type="evidence" value="ECO:0007669"/>
    <property type="project" value="UniProtKB-KW"/>
</dbReference>
<dbReference type="InterPro" id="IPR012340">
    <property type="entry name" value="NA-bd_OB-fold"/>
</dbReference>
<dbReference type="Proteomes" id="UP000031036">
    <property type="component" value="Unassembled WGS sequence"/>
</dbReference>
<organism evidence="8 9">
    <name type="scientific">Toxocara canis</name>
    <name type="common">Canine roundworm</name>
    <dbReference type="NCBI Taxonomy" id="6265"/>
    <lineage>
        <taxon>Eukaryota</taxon>
        <taxon>Metazoa</taxon>
        <taxon>Ecdysozoa</taxon>
        <taxon>Nematoda</taxon>
        <taxon>Chromadorea</taxon>
        <taxon>Rhabditida</taxon>
        <taxon>Spirurina</taxon>
        <taxon>Ascaridomorpha</taxon>
        <taxon>Ascaridoidea</taxon>
        <taxon>Toxocaridae</taxon>
        <taxon>Toxocara</taxon>
    </lineage>
</organism>
<keyword evidence="9" id="KW-1185">Reference proteome</keyword>
<dbReference type="OMA" id="GPYIPEV"/>
<dbReference type="GO" id="GO:0071051">
    <property type="term" value="P:poly(A)-dependent snoRNA 3'-end processing"/>
    <property type="evidence" value="ECO:0007669"/>
    <property type="project" value="TreeGrafter"/>
</dbReference>
<dbReference type="InterPro" id="IPR036612">
    <property type="entry name" value="KH_dom_type_1_sf"/>
</dbReference>
<evidence type="ECO:0000256" key="2">
    <source>
        <dbReference type="ARBA" id="ARBA00009155"/>
    </source>
</evidence>
<keyword evidence="3" id="KW-0698">rRNA processing</keyword>
<feature type="domain" description="S1 motif" evidence="7">
    <location>
        <begin position="82"/>
        <end position="160"/>
    </location>
</feature>
<dbReference type="SUPFAM" id="SSF110324">
    <property type="entry name" value="Ribosomal L27 protein-like"/>
    <property type="match status" value="1"/>
</dbReference>
<evidence type="ECO:0000313" key="8">
    <source>
        <dbReference type="EMBL" id="KHN87798.1"/>
    </source>
</evidence>
<dbReference type="SMART" id="SM00316">
    <property type="entry name" value="S1"/>
    <property type="match status" value="1"/>
</dbReference>
<dbReference type="FunFam" id="2.40.50.140:FF:000038">
    <property type="entry name" value="Exosome complex component RRP4"/>
    <property type="match status" value="1"/>
</dbReference>
<keyword evidence="5" id="KW-0694">RNA-binding</keyword>
<dbReference type="GO" id="GO:0000176">
    <property type="term" value="C:nuclear exosome (RNase complex)"/>
    <property type="evidence" value="ECO:0007669"/>
    <property type="project" value="TreeGrafter"/>
</dbReference>
<dbReference type="InterPro" id="IPR003029">
    <property type="entry name" value="S1_domain"/>
</dbReference>
<name>A0A0B2W1G1_TOXCA</name>
<gene>
    <name evidence="8" type="primary">EXOSC2</name>
    <name evidence="8" type="ORF">Tcan_10037</name>
</gene>
<dbReference type="PANTHER" id="PTHR21321">
    <property type="entry name" value="PNAS-3 RELATED"/>
    <property type="match status" value="1"/>
</dbReference>
<dbReference type="Gene3D" id="2.40.50.100">
    <property type="match status" value="1"/>
</dbReference>
<dbReference type="Pfam" id="PF21266">
    <property type="entry name" value="S1_RRP4"/>
    <property type="match status" value="1"/>
</dbReference>
<accession>A0A0B2W1G1</accession>
<evidence type="ECO:0000256" key="4">
    <source>
        <dbReference type="ARBA" id="ARBA00022835"/>
    </source>
</evidence>
<dbReference type="GO" id="GO:0071038">
    <property type="term" value="P:TRAMP-dependent tRNA surveillance pathway"/>
    <property type="evidence" value="ECO:0007669"/>
    <property type="project" value="TreeGrafter"/>
</dbReference>
<comment type="caution">
    <text evidence="8">The sequence shown here is derived from an EMBL/GenBank/DDBJ whole genome shotgun (WGS) entry which is preliminary data.</text>
</comment>
<dbReference type="GO" id="GO:0071034">
    <property type="term" value="P:CUT catabolic process"/>
    <property type="evidence" value="ECO:0007669"/>
    <property type="project" value="TreeGrafter"/>
</dbReference>
<dbReference type="InterPro" id="IPR004088">
    <property type="entry name" value="KH_dom_type_1"/>
</dbReference>
<dbReference type="InterPro" id="IPR025721">
    <property type="entry name" value="Exosome_cplx_N_dom"/>
</dbReference>
<sequence length="336" mass="37335">MSVEITGPPQSLPSQLVEDEKVPEDKLVVPGAKVNSTLNFMRGHGTYLSGEELIASVAGAVEQVNKLITVKPLKSRYNGEIGDVVVGRITEVQQKRWKVETCARLDSTLMLSSVNLPGGELRRKSVEDELMMREYLKEGDLISAEVQKVHNDGQLSLHTRSLKYGKRWVLIATKNQRGRRVSLILFYRAGFDLSEVEGFIYEIKNLSQGTLVKVSPYLVKRRKSHFHTLPCGASIILGCNGNIWISPVAVEEQTATGGYAENLDEVIPMETRSVIARLANCVNVLAKHHIPLYDTTVLLAHEASSTYEIKDLLRPAVAAEIAAEVADRLRKKYQES</sequence>
<dbReference type="GO" id="GO:0034475">
    <property type="term" value="P:U4 snRNA 3'-end processing"/>
    <property type="evidence" value="ECO:0007669"/>
    <property type="project" value="TreeGrafter"/>
</dbReference>
<dbReference type="GO" id="GO:0071035">
    <property type="term" value="P:nuclear polyadenylation-dependent rRNA catabolic process"/>
    <property type="evidence" value="ECO:0007669"/>
    <property type="project" value="TreeGrafter"/>
</dbReference>
<reference evidence="8 9" key="1">
    <citation type="submission" date="2014-11" db="EMBL/GenBank/DDBJ databases">
        <title>Genetic blueprint of the zoonotic pathogen Toxocara canis.</title>
        <authorList>
            <person name="Zhu X.-Q."/>
            <person name="Korhonen P.K."/>
            <person name="Cai H."/>
            <person name="Young N.D."/>
            <person name="Nejsum P."/>
            <person name="von Samson-Himmelstjerna G."/>
            <person name="Boag P.R."/>
            <person name="Tan P."/>
            <person name="Li Q."/>
            <person name="Min J."/>
            <person name="Yang Y."/>
            <person name="Wang X."/>
            <person name="Fang X."/>
            <person name="Hall R.S."/>
            <person name="Hofmann A."/>
            <person name="Sternberg P.W."/>
            <person name="Jex A.R."/>
            <person name="Gasser R.B."/>
        </authorList>
    </citation>
    <scope>NUCLEOTIDE SEQUENCE [LARGE SCALE GENOMIC DNA]</scope>
    <source>
        <strain evidence="8">PN_DK_2014</strain>
    </source>
</reference>
<keyword evidence="6" id="KW-0539">Nucleus</keyword>